<evidence type="ECO:0000313" key="3">
    <source>
        <dbReference type="Proteomes" id="UP001139648"/>
    </source>
</evidence>
<protein>
    <recommendedName>
        <fullName evidence="4">MotA/TolQ/ExbB proton channel domain-containing protein</fullName>
    </recommendedName>
</protein>
<evidence type="ECO:0008006" key="4">
    <source>
        <dbReference type="Google" id="ProtNLM"/>
    </source>
</evidence>
<sequence>MSRYDWRHSAFAPLVGLLVSGVLLVAGAVGALLRLVGATTAPAAAELVVTLVIAVFLTTVLRIVRAVPDIRRESAATARAVASIGSVKLGEETLVARRLKLFKEAAEAGSDCEAVLSARSALDESEMANRHHLDHALIWALPVFGFIGTALTMAAMVSSFGNALDGRGDPGVLIAALKQFVLPELASAFGVTMIALFLSVLAFGAMALVERAERANVGAADEVFLIYLARLPGKEAGPGLAGLTRELAQVQGLTRELSHMQGLTQELAHSRGRTEELVKGLDALRTAVDRLAAAESRPQKYTLVREQ</sequence>
<dbReference type="Proteomes" id="UP001139648">
    <property type="component" value="Unassembled WGS sequence"/>
</dbReference>
<comment type="caution">
    <text evidence="2">The sequence shown here is derived from an EMBL/GenBank/DDBJ whole genome shotgun (WGS) entry which is preliminary data.</text>
</comment>
<evidence type="ECO:0000313" key="2">
    <source>
        <dbReference type="EMBL" id="MCP2361728.1"/>
    </source>
</evidence>
<organism evidence="2 3">
    <name type="scientific">Nonomuraea thailandensis</name>
    <dbReference type="NCBI Taxonomy" id="1188745"/>
    <lineage>
        <taxon>Bacteria</taxon>
        <taxon>Bacillati</taxon>
        <taxon>Actinomycetota</taxon>
        <taxon>Actinomycetes</taxon>
        <taxon>Streptosporangiales</taxon>
        <taxon>Streptosporangiaceae</taxon>
        <taxon>Nonomuraea</taxon>
    </lineage>
</organism>
<keyword evidence="3" id="KW-1185">Reference proteome</keyword>
<dbReference type="RefSeq" id="WP_253751497.1">
    <property type="nucleotide sequence ID" value="NZ_BAABKA010000064.1"/>
</dbReference>
<gene>
    <name evidence="2" type="ORF">HD597_008748</name>
</gene>
<dbReference type="EMBL" id="JAMZEB010000002">
    <property type="protein sequence ID" value="MCP2361728.1"/>
    <property type="molecule type" value="Genomic_DNA"/>
</dbReference>
<feature type="transmembrane region" description="Helical" evidence="1">
    <location>
        <begin position="12"/>
        <end position="37"/>
    </location>
</feature>
<dbReference type="AlphaFoldDB" id="A0A9X2GVR6"/>
<feature type="transmembrane region" description="Helical" evidence="1">
    <location>
        <begin position="136"/>
        <end position="157"/>
    </location>
</feature>
<proteinExistence type="predicted"/>
<name>A0A9X2GVR6_9ACTN</name>
<evidence type="ECO:0000256" key="1">
    <source>
        <dbReference type="SAM" id="Phobius"/>
    </source>
</evidence>
<accession>A0A9X2GVR6</accession>
<reference evidence="2" key="1">
    <citation type="submission" date="2022-06" db="EMBL/GenBank/DDBJ databases">
        <title>Sequencing the genomes of 1000 actinobacteria strains.</title>
        <authorList>
            <person name="Klenk H.-P."/>
        </authorList>
    </citation>
    <scope>NUCLEOTIDE SEQUENCE</scope>
    <source>
        <strain evidence="2">DSM 46694</strain>
    </source>
</reference>
<feature type="transmembrane region" description="Helical" evidence="1">
    <location>
        <begin position="43"/>
        <end position="64"/>
    </location>
</feature>
<keyword evidence="1" id="KW-0472">Membrane</keyword>
<keyword evidence="1" id="KW-1133">Transmembrane helix</keyword>
<feature type="transmembrane region" description="Helical" evidence="1">
    <location>
        <begin position="185"/>
        <end position="209"/>
    </location>
</feature>
<keyword evidence="1" id="KW-0812">Transmembrane</keyword>